<dbReference type="CDD" id="cd00002">
    <property type="entry name" value="YbaK_deacylase"/>
    <property type="match status" value="1"/>
</dbReference>
<keyword evidence="7" id="KW-1185">Reference proteome</keyword>
<evidence type="ECO:0000259" key="5">
    <source>
        <dbReference type="Pfam" id="PF04073"/>
    </source>
</evidence>
<accession>A0A5C8ZD62</accession>
<protein>
    <recommendedName>
        <fullName evidence="4">Cys-tRNA(Pro)/Cys-tRNA(Cys) deacylase</fullName>
        <ecNumber evidence="4">4.2.-.-</ecNumber>
    </recommendedName>
</protein>
<evidence type="ECO:0000256" key="3">
    <source>
        <dbReference type="ARBA" id="ARBA00023239"/>
    </source>
</evidence>
<dbReference type="InterPro" id="IPR007214">
    <property type="entry name" value="YbaK/aa-tRNA-synth-assoc-dom"/>
</dbReference>
<evidence type="ECO:0000313" key="7">
    <source>
        <dbReference type="Proteomes" id="UP000321764"/>
    </source>
</evidence>
<dbReference type="GO" id="GO:0016829">
    <property type="term" value="F:lyase activity"/>
    <property type="evidence" value="ECO:0007669"/>
    <property type="project" value="UniProtKB-KW"/>
</dbReference>
<comment type="caution">
    <text evidence="6">The sequence shown here is derived from an EMBL/GenBank/DDBJ whole genome shotgun (WGS) entry which is preliminary data.</text>
</comment>
<gene>
    <name evidence="6" type="primary">ybaK</name>
    <name evidence="6" type="ORF">FME95_10065</name>
</gene>
<evidence type="ECO:0000256" key="1">
    <source>
        <dbReference type="ARBA" id="ARBA00009798"/>
    </source>
</evidence>
<dbReference type="GO" id="GO:0006412">
    <property type="term" value="P:translation"/>
    <property type="evidence" value="ECO:0007669"/>
    <property type="project" value="UniProtKB-KW"/>
</dbReference>
<comment type="similarity">
    <text evidence="1 4">Belongs to the prolyl-tRNA editing family. YbaK/EbsC subfamily.</text>
</comment>
<organism evidence="6 7">
    <name type="scientific">Reinekea thalattae</name>
    <dbReference type="NCBI Taxonomy" id="2593301"/>
    <lineage>
        <taxon>Bacteria</taxon>
        <taxon>Pseudomonadati</taxon>
        <taxon>Pseudomonadota</taxon>
        <taxon>Gammaproteobacteria</taxon>
        <taxon>Oceanospirillales</taxon>
        <taxon>Saccharospirillaceae</taxon>
        <taxon>Reinekea</taxon>
    </lineage>
</organism>
<dbReference type="AlphaFoldDB" id="A0A5C8ZD62"/>
<dbReference type="SUPFAM" id="SSF55826">
    <property type="entry name" value="YbaK/ProRS associated domain"/>
    <property type="match status" value="1"/>
</dbReference>
<keyword evidence="2 4" id="KW-0648">Protein biosynthesis</keyword>
<dbReference type="Pfam" id="PF04073">
    <property type="entry name" value="tRNA_edit"/>
    <property type="match status" value="1"/>
</dbReference>
<dbReference type="EC" id="4.2.-.-" evidence="4"/>
<evidence type="ECO:0000256" key="4">
    <source>
        <dbReference type="PIRNR" id="PIRNR006181"/>
    </source>
</evidence>
<dbReference type="PIRSF" id="PIRSF006181">
    <property type="entry name" value="EbsC_YbaK"/>
    <property type="match status" value="1"/>
</dbReference>
<dbReference type="RefSeq" id="WP_147714255.1">
    <property type="nucleotide sequence ID" value="NZ_VKAD01000001.1"/>
</dbReference>
<sequence>MTPACRFLKQHNVNFSVHHYQTDFNANHDNYGQAVAEELEVEANRLFKTLIICLNGNAKSLAVCIAPSSETVNLKQAAKCFNAKSATMADAEIAQKTTGYVIGGISPFGQRKVLPTAVDESCTNFETIYTSGGKRGLQIEFPTSALMSLLNANVFPLCD</sequence>
<evidence type="ECO:0000256" key="2">
    <source>
        <dbReference type="ARBA" id="ARBA00022917"/>
    </source>
</evidence>
<proteinExistence type="inferred from homology"/>
<dbReference type="Proteomes" id="UP000321764">
    <property type="component" value="Unassembled WGS sequence"/>
</dbReference>
<dbReference type="EMBL" id="VKAD01000001">
    <property type="protein sequence ID" value="TXR54856.1"/>
    <property type="molecule type" value="Genomic_DNA"/>
</dbReference>
<reference evidence="6 7" key="1">
    <citation type="submission" date="2019-07" db="EMBL/GenBank/DDBJ databases">
        <title>Reinekea sp. strain SSH23 genome sequencing and assembly.</title>
        <authorList>
            <person name="Kim I."/>
        </authorList>
    </citation>
    <scope>NUCLEOTIDE SEQUENCE [LARGE SCALE GENOMIC DNA]</scope>
    <source>
        <strain evidence="6 7">SSH23</strain>
    </source>
</reference>
<feature type="domain" description="YbaK/aminoacyl-tRNA synthetase-associated" evidence="5">
    <location>
        <begin position="33"/>
        <end position="145"/>
    </location>
</feature>
<dbReference type="InterPro" id="IPR036754">
    <property type="entry name" value="YbaK/aa-tRNA-synt-asso_dom_sf"/>
</dbReference>
<keyword evidence="3 4" id="KW-0456">Lyase</keyword>
<dbReference type="PANTHER" id="PTHR30411">
    <property type="entry name" value="CYTOPLASMIC PROTEIN"/>
    <property type="match status" value="1"/>
</dbReference>
<dbReference type="NCBIfam" id="TIGR00011">
    <property type="entry name" value="YbaK_EbsC"/>
    <property type="match status" value="1"/>
</dbReference>
<dbReference type="PANTHER" id="PTHR30411:SF0">
    <property type="entry name" value="CYS-TRNA(PRO)_CYS-TRNA(CYS) DEACYLASE YBAK"/>
    <property type="match status" value="1"/>
</dbReference>
<name>A0A5C8ZD62_9GAMM</name>
<dbReference type="InterPro" id="IPR004369">
    <property type="entry name" value="Prolyl-tRNA_editing_YbaK/EbsC"/>
</dbReference>
<dbReference type="Gene3D" id="3.90.960.10">
    <property type="entry name" value="YbaK/aminoacyl-tRNA synthetase-associated domain"/>
    <property type="match status" value="1"/>
</dbReference>
<evidence type="ECO:0000313" key="6">
    <source>
        <dbReference type="EMBL" id="TXR54856.1"/>
    </source>
</evidence>
<dbReference type="GO" id="GO:0002161">
    <property type="term" value="F:aminoacyl-tRNA deacylase activity"/>
    <property type="evidence" value="ECO:0007669"/>
    <property type="project" value="InterPro"/>
</dbReference>
<dbReference type="OrthoDB" id="9809296at2"/>